<feature type="domain" description="YgjP-like metallopeptidase" evidence="1">
    <location>
        <begin position="21"/>
        <end position="210"/>
    </location>
</feature>
<dbReference type="PANTHER" id="PTHR30399">
    <property type="entry name" value="UNCHARACTERIZED PROTEIN YGJP"/>
    <property type="match status" value="1"/>
</dbReference>
<dbReference type="Pfam" id="PF01863">
    <property type="entry name" value="YgjP-like"/>
    <property type="match status" value="1"/>
</dbReference>
<reference evidence="2" key="1">
    <citation type="submission" date="2020-10" db="EMBL/GenBank/DDBJ databases">
        <authorList>
            <person name="Gilroy R."/>
        </authorList>
    </citation>
    <scope>NUCLEOTIDE SEQUENCE</scope>
    <source>
        <strain evidence="2">CHK195-26880</strain>
    </source>
</reference>
<dbReference type="InterPro" id="IPR053136">
    <property type="entry name" value="UTP_pyrophosphatase-like"/>
</dbReference>
<proteinExistence type="predicted"/>
<dbReference type="Proteomes" id="UP000886833">
    <property type="component" value="Unassembled WGS sequence"/>
</dbReference>
<evidence type="ECO:0000313" key="3">
    <source>
        <dbReference type="Proteomes" id="UP000886833"/>
    </source>
</evidence>
<accession>A0A9D1GA29</accession>
<sequence>MTLNIDNETYNLEIVKKTTTKNIYIRVKDDLTIYVTCNSLTSNKKIMSVVEENLDSIRKMIKKVKDKIKFNSEFYYLGKKYDIIYTEFCDFKLGENKVFIKRDFDLDKWKKKQALGIFSEHLEMCYNNFTRSIPHPKLRLRKMTTRWGVCNVKTHVITLNTELITKDIGCLDYVIYHELSHLIEANHSKKFWAIVEENCPDYKKWRKLTNKYGSEE</sequence>
<dbReference type="AlphaFoldDB" id="A0A9D1GA29"/>
<dbReference type="Gene3D" id="3.30.2010.10">
    <property type="entry name" value="Metalloproteases ('zincins'), catalytic domain"/>
    <property type="match status" value="1"/>
</dbReference>
<evidence type="ECO:0000313" key="2">
    <source>
        <dbReference type="EMBL" id="HIT37292.1"/>
    </source>
</evidence>
<protein>
    <submittedName>
        <fullName evidence="2">DUF45 domain-containing protein</fullName>
    </submittedName>
</protein>
<organism evidence="2 3">
    <name type="scientific">Candidatus Onthousia faecipullorum</name>
    <dbReference type="NCBI Taxonomy" id="2840887"/>
    <lineage>
        <taxon>Bacteria</taxon>
        <taxon>Bacillati</taxon>
        <taxon>Bacillota</taxon>
        <taxon>Bacilli</taxon>
        <taxon>Candidatus Onthousia</taxon>
    </lineage>
</organism>
<dbReference type="PANTHER" id="PTHR30399:SF1">
    <property type="entry name" value="UTP PYROPHOSPHATASE"/>
    <property type="match status" value="1"/>
</dbReference>
<evidence type="ECO:0000259" key="1">
    <source>
        <dbReference type="Pfam" id="PF01863"/>
    </source>
</evidence>
<reference evidence="2" key="2">
    <citation type="journal article" date="2021" name="PeerJ">
        <title>Extensive microbial diversity within the chicken gut microbiome revealed by metagenomics and culture.</title>
        <authorList>
            <person name="Gilroy R."/>
            <person name="Ravi A."/>
            <person name="Getino M."/>
            <person name="Pursley I."/>
            <person name="Horton D.L."/>
            <person name="Alikhan N.F."/>
            <person name="Baker D."/>
            <person name="Gharbi K."/>
            <person name="Hall N."/>
            <person name="Watson M."/>
            <person name="Adriaenssens E.M."/>
            <person name="Foster-Nyarko E."/>
            <person name="Jarju S."/>
            <person name="Secka A."/>
            <person name="Antonio M."/>
            <person name="Oren A."/>
            <person name="Chaudhuri R.R."/>
            <person name="La Ragione R."/>
            <person name="Hildebrand F."/>
            <person name="Pallen M.J."/>
        </authorList>
    </citation>
    <scope>NUCLEOTIDE SEQUENCE</scope>
    <source>
        <strain evidence="2">CHK195-26880</strain>
    </source>
</reference>
<dbReference type="InterPro" id="IPR002725">
    <property type="entry name" value="YgjP-like_metallopeptidase"/>
</dbReference>
<gene>
    <name evidence="2" type="ORF">IAB59_02280</name>
</gene>
<comment type="caution">
    <text evidence="2">The sequence shown here is derived from an EMBL/GenBank/DDBJ whole genome shotgun (WGS) entry which is preliminary data.</text>
</comment>
<dbReference type="CDD" id="cd07344">
    <property type="entry name" value="M48_yhfN_like"/>
    <property type="match status" value="1"/>
</dbReference>
<dbReference type="EMBL" id="DVKQ01000028">
    <property type="protein sequence ID" value="HIT37292.1"/>
    <property type="molecule type" value="Genomic_DNA"/>
</dbReference>
<name>A0A9D1GA29_9FIRM</name>